<reference evidence="2 3" key="1">
    <citation type="journal article" date="2015" name="Appl. Environ. Microbiol.">
        <title>The Geoglobus acetivorans genome: Fe(III) reduction, acetate utilization, autotrophic growth, and degradation of aromatic compounds in a hyperthermophilic archaeon.</title>
        <authorList>
            <person name="Mardanov A.V."/>
            <person name="Slododkina G.B."/>
            <person name="Slobodkin A.I."/>
            <person name="Beletsky A.V."/>
            <person name="Gavrilov S.N."/>
            <person name="Kublanov I.V."/>
            <person name="Bonch-Osmolovskaya E.A."/>
            <person name="Skryabin K.G."/>
            <person name="Ravin N.V."/>
        </authorList>
    </citation>
    <scope>NUCLEOTIDE SEQUENCE [LARGE SCALE GENOMIC DNA]</scope>
    <source>
        <strain evidence="2 3">SBH6</strain>
    </source>
</reference>
<dbReference type="Pfam" id="PF00731">
    <property type="entry name" value="AIRC"/>
    <property type="match status" value="1"/>
</dbReference>
<name>A0A0A7GCM1_GEOAI</name>
<dbReference type="EMBL" id="CP009552">
    <property type="protein sequence ID" value="AIY89608.1"/>
    <property type="molecule type" value="Genomic_DNA"/>
</dbReference>
<dbReference type="HOGENOM" id="CLU_065705_0_0_2"/>
<dbReference type="PANTHER" id="PTHR43064:SF1">
    <property type="entry name" value="SLL1489 PROTEIN"/>
    <property type="match status" value="1"/>
</dbReference>
<evidence type="ECO:0000313" key="3">
    <source>
        <dbReference type="Proteomes" id="UP000030624"/>
    </source>
</evidence>
<dbReference type="STRING" id="565033.GACE_0555"/>
<evidence type="ECO:0000259" key="1">
    <source>
        <dbReference type="SMART" id="SM01001"/>
    </source>
</evidence>
<dbReference type="KEGG" id="gac:GACE_0555"/>
<dbReference type="NCBIfam" id="NF033503">
    <property type="entry name" value="LarB"/>
    <property type="match status" value="1"/>
</dbReference>
<feature type="domain" description="PurE" evidence="1">
    <location>
        <begin position="107"/>
        <end position="241"/>
    </location>
</feature>
<evidence type="ECO:0000313" key="2">
    <source>
        <dbReference type="EMBL" id="AIY89608.1"/>
    </source>
</evidence>
<proteinExistence type="predicted"/>
<dbReference type="Proteomes" id="UP000030624">
    <property type="component" value="Chromosome"/>
</dbReference>
<organism evidence="2 3">
    <name type="scientific">Geoglobus acetivorans</name>
    <dbReference type="NCBI Taxonomy" id="565033"/>
    <lineage>
        <taxon>Archaea</taxon>
        <taxon>Methanobacteriati</taxon>
        <taxon>Methanobacteriota</taxon>
        <taxon>Archaeoglobi</taxon>
        <taxon>Archaeoglobales</taxon>
        <taxon>Archaeoglobaceae</taxon>
        <taxon>Geoglobus</taxon>
    </lineage>
</organism>
<accession>A0A0A7GCM1</accession>
<dbReference type="AlphaFoldDB" id="A0A0A7GCM1"/>
<protein>
    <submittedName>
        <fullName evidence="2">1-(5-Phosphoribosyl)-5-amino-4-imidazole-carboxylate(AIR) carboxylase</fullName>
    </submittedName>
</protein>
<dbReference type="SMART" id="SM01001">
    <property type="entry name" value="AIRC"/>
    <property type="match status" value="1"/>
</dbReference>
<dbReference type="GO" id="GO:0016787">
    <property type="term" value="F:hydrolase activity"/>
    <property type="evidence" value="ECO:0007669"/>
    <property type="project" value="InterPro"/>
</dbReference>
<dbReference type="SUPFAM" id="SSF52255">
    <property type="entry name" value="N5-CAIR mutase (phosphoribosylaminoimidazole carboxylase, PurE)"/>
    <property type="match status" value="1"/>
</dbReference>
<gene>
    <name evidence="2" type="ORF">GACE_0555</name>
</gene>
<dbReference type="RefSeq" id="WP_048090979.1">
    <property type="nucleotide sequence ID" value="NZ_CP009552.1"/>
</dbReference>
<dbReference type="GO" id="GO:0006189">
    <property type="term" value="P:'de novo' IMP biosynthetic process"/>
    <property type="evidence" value="ECO:0007669"/>
    <property type="project" value="InterPro"/>
</dbReference>
<dbReference type="GeneID" id="24797159"/>
<sequence length="243" mass="26411">MKEEEFQELLKRLDGKKISRIFLSKLSENINIDHLRHLRAGKPEAVLAEFKSKEEVVEIAKNAVEEKRPILFTRLSEEQMVELEKLGLNINKKARTAGYLKLHENTGKVAIFSAGSSDACVAEEAKETAEFLGLEVLKFYDVGVAGIHRLIEPLEILSEEDVDSIIVVAGMEGALPSVIAGVVDLPVIAVPTSVGYGTNLGGITTLFSMLQSCSSGVAVVNIDNGFGAAVFAYLISRRIRGNP</sequence>
<dbReference type="PANTHER" id="PTHR43064">
    <property type="entry name" value="PHOSPHORIBOSYLAMINOIMIDAZOLE CARBOXYLASE-RELATED"/>
    <property type="match status" value="1"/>
</dbReference>
<dbReference type="InterPro" id="IPR000031">
    <property type="entry name" value="PurE_dom"/>
</dbReference>
<dbReference type="InterPro" id="IPR039476">
    <property type="entry name" value="P2CMN_synthase_LarB"/>
</dbReference>
<dbReference type="Gene3D" id="3.40.50.1970">
    <property type="match status" value="1"/>
</dbReference>
<dbReference type="eggNOG" id="arCOG02465">
    <property type="taxonomic scope" value="Archaea"/>
</dbReference>